<accession>A0A5N8VUX5</accession>
<dbReference type="InterPro" id="IPR011989">
    <property type="entry name" value="ARM-like"/>
</dbReference>
<dbReference type="Proteomes" id="UP000326979">
    <property type="component" value="Unassembled WGS sequence"/>
</dbReference>
<evidence type="ECO:0000313" key="2">
    <source>
        <dbReference type="Proteomes" id="UP000326979"/>
    </source>
</evidence>
<organism evidence="1 2">
    <name type="scientific">Streptomyces phyllanthi</name>
    <dbReference type="NCBI Taxonomy" id="1803180"/>
    <lineage>
        <taxon>Bacteria</taxon>
        <taxon>Bacillati</taxon>
        <taxon>Actinomycetota</taxon>
        <taxon>Actinomycetes</taxon>
        <taxon>Kitasatosporales</taxon>
        <taxon>Streptomycetaceae</taxon>
        <taxon>Streptomyces</taxon>
    </lineage>
</organism>
<proteinExistence type="predicted"/>
<keyword evidence="2" id="KW-1185">Reference proteome</keyword>
<protein>
    <submittedName>
        <fullName evidence="1">Uncharacterized protein</fullName>
    </submittedName>
</protein>
<sequence>MLRGLERGLRDVMTVRSAALRAYGALRLVDEDLVDDLADALTGPSSVTAWAAARLLSIIGERVSTPAKVRDRIIDLLADAARDPRSRRTVYFSYIATPIPLLPELDDAVVEALRRVYRIE</sequence>
<name>A0A5N8VUX5_9ACTN</name>
<dbReference type="AlphaFoldDB" id="A0A5N8VUX5"/>
<evidence type="ECO:0000313" key="1">
    <source>
        <dbReference type="EMBL" id="MPY39060.1"/>
    </source>
</evidence>
<dbReference type="InterPro" id="IPR016024">
    <property type="entry name" value="ARM-type_fold"/>
</dbReference>
<dbReference type="SUPFAM" id="SSF48371">
    <property type="entry name" value="ARM repeat"/>
    <property type="match status" value="1"/>
</dbReference>
<dbReference type="RefSeq" id="WP_152780231.1">
    <property type="nucleotide sequence ID" value="NZ_BAABEQ010000045.1"/>
</dbReference>
<reference evidence="1 2" key="1">
    <citation type="submission" date="2019-07" db="EMBL/GenBank/DDBJ databases">
        <title>New species of Amycolatopsis and Streptomyces.</title>
        <authorList>
            <person name="Duangmal K."/>
            <person name="Teo W.F.A."/>
            <person name="Lipun K."/>
        </authorList>
    </citation>
    <scope>NUCLEOTIDE SEQUENCE [LARGE SCALE GENOMIC DNA]</scope>
    <source>
        <strain evidence="1 2">TISTR 2346</strain>
    </source>
</reference>
<dbReference type="Gene3D" id="1.25.10.10">
    <property type="entry name" value="Leucine-rich Repeat Variant"/>
    <property type="match status" value="1"/>
</dbReference>
<dbReference type="EMBL" id="VJZE01000011">
    <property type="protein sequence ID" value="MPY39060.1"/>
    <property type="molecule type" value="Genomic_DNA"/>
</dbReference>
<comment type="caution">
    <text evidence="1">The sequence shown here is derived from an EMBL/GenBank/DDBJ whole genome shotgun (WGS) entry which is preliminary data.</text>
</comment>
<gene>
    <name evidence="1" type="ORF">FNH04_03680</name>
</gene>